<protein>
    <submittedName>
        <fullName evidence="1">Uncharacterized protein</fullName>
    </submittedName>
</protein>
<proteinExistence type="predicted"/>
<name>A0A2P2K1R3_RHIMU</name>
<evidence type="ECO:0000313" key="1">
    <source>
        <dbReference type="EMBL" id="MBW99640.1"/>
    </source>
</evidence>
<sequence length="91" mass="10440">MLPATSYLLPALTDKKITLVRICRDCFYLHQPGIQSFLPINTAEVKSCMHILVDAEKDRLTIDMEVGLRILLMCRPEKRQKKNTHTKKGNS</sequence>
<organism evidence="1">
    <name type="scientific">Rhizophora mucronata</name>
    <name type="common">Asiatic mangrove</name>
    <dbReference type="NCBI Taxonomy" id="61149"/>
    <lineage>
        <taxon>Eukaryota</taxon>
        <taxon>Viridiplantae</taxon>
        <taxon>Streptophyta</taxon>
        <taxon>Embryophyta</taxon>
        <taxon>Tracheophyta</taxon>
        <taxon>Spermatophyta</taxon>
        <taxon>Magnoliopsida</taxon>
        <taxon>eudicotyledons</taxon>
        <taxon>Gunneridae</taxon>
        <taxon>Pentapetalae</taxon>
        <taxon>rosids</taxon>
        <taxon>fabids</taxon>
        <taxon>Malpighiales</taxon>
        <taxon>Rhizophoraceae</taxon>
        <taxon>Rhizophora</taxon>
    </lineage>
</organism>
<accession>A0A2P2K1R3</accession>
<dbReference type="EMBL" id="GGEC01019157">
    <property type="protein sequence ID" value="MBW99640.1"/>
    <property type="molecule type" value="Transcribed_RNA"/>
</dbReference>
<dbReference type="AlphaFoldDB" id="A0A2P2K1R3"/>
<reference evidence="1" key="1">
    <citation type="submission" date="2018-02" db="EMBL/GenBank/DDBJ databases">
        <title>Rhizophora mucronata_Transcriptome.</title>
        <authorList>
            <person name="Meera S.P."/>
            <person name="Sreeshan A."/>
            <person name="Augustine A."/>
        </authorList>
    </citation>
    <scope>NUCLEOTIDE SEQUENCE</scope>
    <source>
        <tissue evidence="1">Leaf</tissue>
    </source>
</reference>